<name>A0A7J6UUE6_THATH</name>
<comment type="caution">
    <text evidence="1">The sequence shown here is derived from an EMBL/GenBank/DDBJ whole genome shotgun (WGS) entry which is preliminary data.</text>
</comment>
<dbReference type="AlphaFoldDB" id="A0A7J6UUE6"/>
<dbReference type="EMBL" id="JABWDY010043046">
    <property type="protein sequence ID" value="KAF5176223.1"/>
    <property type="molecule type" value="Genomic_DNA"/>
</dbReference>
<proteinExistence type="predicted"/>
<evidence type="ECO:0000313" key="1">
    <source>
        <dbReference type="EMBL" id="KAF5176223.1"/>
    </source>
</evidence>
<sequence>MKVDICPMSNLTASCGDSLDIRPAALSIRRWQWKVFVTVETETIWILETVAQYGGCDHYASDRYPASGDQFGSDCYDRSHRTHYYLQNGHGKEKGYDRDDGSDRYGCGGTTCSEGENYSDRIGSVRHSKFPFGNNYSCVQLIRQNIYSCC</sequence>
<keyword evidence="2" id="KW-1185">Reference proteome</keyword>
<dbReference type="PROSITE" id="PS51257">
    <property type="entry name" value="PROKAR_LIPOPROTEIN"/>
    <property type="match status" value="1"/>
</dbReference>
<dbReference type="Proteomes" id="UP000554482">
    <property type="component" value="Unassembled WGS sequence"/>
</dbReference>
<accession>A0A7J6UUE6</accession>
<reference evidence="1 2" key="1">
    <citation type="submission" date="2020-06" db="EMBL/GenBank/DDBJ databases">
        <title>Transcriptomic and genomic resources for Thalictrum thalictroides and T. hernandezii: Facilitating candidate gene discovery in an emerging model plant lineage.</title>
        <authorList>
            <person name="Arias T."/>
            <person name="Riano-Pachon D.M."/>
            <person name="Di Stilio V.S."/>
        </authorList>
    </citation>
    <scope>NUCLEOTIDE SEQUENCE [LARGE SCALE GENOMIC DNA]</scope>
    <source>
        <strain evidence="2">cv. WT478/WT964</strain>
        <tissue evidence="1">Leaves</tissue>
    </source>
</reference>
<evidence type="ECO:0000313" key="2">
    <source>
        <dbReference type="Proteomes" id="UP000554482"/>
    </source>
</evidence>
<gene>
    <name evidence="1" type="ORF">FRX31_034188</name>
</gene>
<organism evidence="1 2">
    <name type="scientific">Thalictrum thalictroides</name>
    <name type="common">Rue-anemone</name>
    <name type="synonym">Anemone thalictroides</name>
    <dbReference type="NCBI Taxonomy" id="46969"/>
    <lineage>
        <taxon>Eukaryota</taxon>
        <taxon>Viridiplantae</taxon>
        <taxon>Streptophyta</taxon>
        <taxon>Embryophyta</taxon>
        <taxon>Tracheophyta</taxon>
        <taxon>Spermatophyta</taxon>
        <taxon>Magnoliopsida</taxon>
        <taxon>Ranunculales</taxon>
        <taxon>Ranunculaceae</taxon>
        <taxon>Thalictroideae</taxon>
        <taxon>Thalictrum</taxon>
    </lineage>
</organism>
<protein>
    <submittedName>
        <fullName evidence="1">Uncharacterized protein</fullName>
    </submittedName>
</protein>